<dbReference type="Proteomes" id="UP000276133">
    <property type="component" value="Unassembled WGS sequence"/>
</dbReference>
<reference evidence="1 2" key="1">
    <citation type="journal article" date="2018" name="Sci. Rep.">
        <title>Genomic signatures of local adaptation to the degree of environmental predictability in rotifers.</title>
        <authorList>
            <person name="Franch-Gras L."/>
            <person name="Hahn C."/>
            <person name="Garcia-Roger E.M."/>
            <person name="Carmona M.J."/>
            <person name="Serra M."/>
            <person name="Gomez A."/>
        </authorList>
    </citation>
    <scope>NUCLEOTIDE SEQUENCE [LARGE SCALE GENOMIC DNA]</scope>
    <source>
        <strain evidence="1">HYR1</strain>
    </source>
</reference>
<protein>
    <submittedName>
        <fullName evidence="1">Uncharacterized protein</fullName>
    </submittedName>
</protein>
<sequence length="72" mass="8647">MVIFEDMNKIPQIQPVPDNFDFYSLSRIVWYLDKSSLVKIMFIKPNGFDISISQKEFKLDNRLEMKKFNIKN</sequence>
<dbReference type="EMBL" id="REGN01009246">
    <property type="protein sequence ID" value="RNA01593.1"/>
    <property type="molecule type" value="Genomic_DNA"/>
</dbReference>
<evidence type="ECO:0000313" key="2">
    <source>
        <dbReference type="Proteomes" id="UP000276133"/>
    </source>
</evidence>
<gene>
    <name evidence="1" type="ORF">BpHYR1_043229</name>
</gene>
<proteinExistence type="predicted"/>
<dbReference type="AlphaFoldDB" id="A0A3M7PRE6"/>
<name>A0A3M7PRE6_BRAPC</name>
<accession>A0A3M7PRE6</accession>
<comment type="caution">
    <text evidence="1">The sequence shown here is derived from an EMBL/GenBank/DDBJ whole genome shotgun (WGS) entry which is preliminary data.</text>
</comment>
<evidence type="ECO:0000313" key="1">
    <source>
        <dbReference type="EMBL" id="RNA01593.1"/>
    </source>
</evidence>
<keyword evidence="2" id="KW-1185">Reference proteome</keyword>
<organism evidence="1 2">
    <name type="scientific">Brachionus plicatilis</name>
    <name type="common">Marine rotifer</name>
    <name type="synonym">Brachionus muelleri</name>
    <dbReference type="NCBI Taxonomy" id="10195"/>
    <lineage>
        <taxon>Eukaryota</taxon>
        <taxon>Metazoa</taxon>
        <taxon>Spiralia</taxon>
        <taxon>Gnathifera</taxon>
        <taxon>Rotifera</taxon>
        <taxon>Eurotatoria</taxon>
        <taxon>Monogononta</taxon>
        <taxon>Pseudotrocha</taxon>
        <taxon>Ploima</taxon>
        <taxon>Brachionidae</taxon>
        <taxon>Brachionus</taxon>
    </lineage>
</organism>